<sequence length="71" mass="7413">MNAKGEAVRTGFRRRLRGRGASGDAGMSTAEYAVGTIATCGFAAVLYKVVTSGAVSAQMQQLIERALSAQF</sequence>
<dbReference type="InterPro" id="IPR025338">
    <property type="entry name" value="DUF4244"/>
</dbReference>
<keyword evidence="2" id="KW-1185">Reference proteome</keyword>
<dbReference type="Proteomes" id="UP000675554">
    <property type="component" value="Unassembled WGS sequence"/>
</dbReference>
<evidence type="ECO:0000313" key="2">
    <source>
        <dbReference type="Proteomes" id="UP000675554"/>
    </source>
</evidence>
<organism evidence="1 2">
    <name type="scientific">Streptomyces daliensis</name>
    <dbReference type="NCBI Taxonomy" id="299421"/>
    <lineage>
        <taxon>Bacteria</taxon>
        <taxon>Bacillati</taxon>
        <taxon>Actinomycetota</taxon>
        <taxon>Actinomycetes</taxon>
        <taxon>Kitasatosporales</taxon>
        <taxon>Streptomycetaceae</taxon>
        <taxon>Streptomyces</taxon>
    </lineage>
</organism>
<gene>
    <name evidence="1" type="ORF">KDA82_28080</name>
</gene>
<dbReference type="EMBL" id="JAGSMN010000746">
    <property type="protein sequence ID" value="MBR7676796.1"/>
    <property type="molecule type" value="Genomic_DNA"/>
</dbReference>
<protein>
    <submittedName>
        <fullName evidence="1">DUF4244 domain-containing protein</fullName>
    </submittedName>
</protein>
<proteinExistence type="predicted"/>
<evidence type="ECO:0000313" key="1">
    <source>
        <dbReference type="EMBL" id="MBR7676796.1"/>
    </source>
</evidence>
<reference evidence="1" key="1">
    <citation type="submission" date="2021-04" db="EMBL/GenBank/DDBJ databases">
        <title>Sequencing of actinobacteria type strains.</title>
        <authorList>
            <person name="Nguyen G.-S."/>
            <person name="Wentzel A."/>
        </authorList>
    </citation>
    <scope>NUCLEOTIDE SEQUENCE</scope>
    <source>
        <strain evidence="1">DSM 42095</strain>
    </source>
</reference>
<dbReference type="Pfam" id="PF14029">
    <property type="entry name" value="DUF4244"/>
    <property type="match status" value="1"/>
</dbReference>
<name>A0A8T4IWV1_9ACTN</name>
<comment type="caution">
    <text evidence="1">The sequence shown here is derived from an EMBL/GenBank/DDBJ whole genome shotgun (WGS) entry which is preliminary data.</text>
</comment>
<dbReference type="AlphaFoldDB" id="A0A8T4IWV1"/>
<accession>A0A8T4IWV1</accession>